<organism evidence="2 3">
    <name type="scientific">Pseudoalteromonas byunsanensis</name>
    <dbReference type="NCBI Taxonomy" id="327939"/>
    <lineage>
        <taxon>Bacteria</taxon>
        <taxon>Pseudomonadati</taxon>
        <taxon>Pseudomonadota</taxon>
        <taxon>Gammaproteobacteria</taxon>
        <taxon>Alteromonadales</taxon>
        <taxon>Pseudoalteromonadaceae</taxon>
        <taxon>Pseudoalteromonas</taxon>
    </lineage>
</organism>
<dbReference type="Pfam" id="PF03992">
    <property type="entry name" value="ABM"/>
    <property type="match status" value="1"/>
</dbReference>
<dbReference type="GO" id="GO:0004497">
    <property type="term" value="F:monooxygenase activity"/>
    <property type="evidence" value="ECO:0007669"/>
    <property type="project" value="UniProtKB-KW"/>
</dbReference>
<dbReference type="PANTHER" id="PTHR33336">
    <property type="entry name" value="QUINOL MONOOXYGENASE YGIN-RELATED"/>
    <property type="match status" value="1"/>
</dbReference>
<protein>
    <submittedName>
        <fullName evidence="2">Antibiotic biosynthesis monooxygenase</fullName>
    </submittedName>
</protein>
<dbReference type="InterPro" id="IPR050744">
    <property type="entry name" value="AI-2_Isomerase_LsrG"/>
</dbReference>
<evidence type="ECO:0000259" key="1">
    <source>
        <dbReference type="PROSITE" id="PS51725"/>
    </source>
</evidence>
<gene>
    <name evidence="2" type="ORF">BIW53_16770</name>
</gene>
<evidence type="ECO:0000313" key="3">
    <source>
        <dbReference type="Proteomes" id="UP000180253"/>
    </source>
</evidence>
<name>A0A1S1MY86_9GAMM</name>
<comment type="caution">
    <text evidence="2">The sequence shown here is derived from an EMBL/GenBank/DDBJ whole genome shotgun (WGS) entry which is preliminary data.</text>
</comment>
<keyword evidence="3" id="KW-1185">Reference proteome</keyword>
<dbReference type="InterPro" id="IPR011008">
    <property type="entry name" value="Dimeric_a/b-barrel"/>
</dbReference>
<evidence type="ECO:0000313" key="2">
    <source>
        <dbReference type="EMBL" id="OHU93890.1"/>
    </source>
</evidence>
<dbReference type="PROSITE" id="PS51725">
    <property type="entry name" value="ABM"/>
    <property type="match status" value="1"/>
</dbReference>
<accession>A0A1S1MY86</accession>
<dbReference type="EMBL" id="MNAN01000035">
    <property type="protein sequence ID" value="OHU93890.1"/>
    <property type="molecule type" value="Genomic_DNA"/>
</dbReference>
<dbReference type="AlphaFoldDB" id="A0A1S1MY86"/>
<reference evidence="2 3" key="1">
    <citation type="submission" date="2016-10" db="EMBL/GenBank/DDBJ databases">
        <title>Pseudoalteromonas amylolytica sp. nov., isolated from the surface seawater.</title>
        <authorList>
            <person name="Wu Y.-H."/>
            <person name="Cheng H."/>
            <person name="Jin X.-B."/>
            <person name="Wang C.-S."/>
            <person name="Xu X.-W."/>
        </authorList>
    </citation>
    <scope>NUCLEOTIDE SEQUENCE [LARGE SCALE GENOMIC DNA]</scope>
    <source>
        <strain evidence="2 3">JCM 12483</strain>
    </source>
</reference>
<proteinExistence type="predicted"/>
<sequence length="97" mass="11131">MSILTCIAKLTAKSEYKETVASELRKIVLPTRSENGCINYDMHIDNENDVVFVFHETWQSEQDLDNHLQSSHIKQCFEVIGDMLESVEISRLTKVVS</sequence>
<dbReference type="Gene3D" id="3.30.70.100">
    <property type="match status" value="1"/>
</dbReference>
<keyword evidence="2" id="KW-0560">Oxidoreductase</keyword>
<feature type="domain" description="ABM" evidence="1">
    <location>
        <begin position="4"/>
        <end position="92"/>
    </location>
</feature>
<dbReference type="SUPFAM" id="SSF54909">
    <property type="entry name" value="Dimeric alpha+beta barrel"/>
    <property type="match status" value="1"/>
</dbReference>
<dbReference type="STRING" id="327939.BIW53_16770"/>
<dbReference type="Proteomes" id="UP000180253">
    <property type="component" value="Unassembled WGS sequence"/>
</dbReference>
<dbReference type="OrthoDB" id="9812192at2"/>
<dbReference type="PANTHER" id="PTHR33336:SF3">
    <property type="entry name" value="ABM DOMAIN-CONTAINING PROTEIN"/>
    <property type="match status" value="1"/>
</dbReference>
<dbReference type="InterPro" id="IPR007138">
    <property type="entry name" value="ABM_dom"/>
</dbReference>
<keyword evidence="2" id="KW-0503">Monooxygenase</keyword>
<dbReference type="RefSeq" id="WP_070993183.1">
    <property type="nucleotide sequence ID" value="NZ_CBCSHD010000004.1"/>
</dbReference>